<protein>
    <submittedName>
        <fullName evidence="2">Uncharacterized protein</fullName>
    </submittedName>
</protein>
<evidence type="ECO:0000313" key="3">
    <source>
        <dbReference type="Proteomes" id="UP001501455"/>
    </source>
</evidence>
<sequence>MPVLTDHDVLAGTAPLRDAPGERGGGGAHRAGRRRAAPCSAAGAVARVVDEATAGAVARPGTSCCCGPDPAALDAWFLAGFLRGTANHRRAGSYASTAARLDVRRLQVPRASPRDEQRRYGERFRALDEFERALRAGGRLGEQLVRGMYDGLADGHDRPRLTAAQLRYGNGSVHHGTGCRPAADTLGPSTGVHTSATPVQEQHVRPRRGAAPTQLGTVITQRVLYAASGAVVLRDAVPAVPLFRDRVLRGRALDWIAAWASMPLAIACMA</sequence>
<feature type="compositionally biased region" description="Polar residues" evidence="1">
    <location>
        <begin position="187"/>
        <end position="200"/>
    </location>
</feature>
<reference evidence="3" key="1">
    <citation type="journal article" date="2019" name="Int. J. Syst. Evol. Microbiol.">
        <title>The Global Catalogue of Microorganisms (GCM) 10K type strain sequencing project: providing services to taxonomists for standard genome sequencing and annotation.</title>
        <authorList>
            <consortium name="The Broad Institute Genomics Platform"/>
            <consortium name="The Broad Institute Genome Sequencing Center for Infectious Disease"/>
            <person name="Wu L."/>
            <person name="Ma J."/>
        </authorList>
    </citation>
    <scope>NUCLEOTIDE SEQUENCE [LARGE SCALE GENOMIC DNA]</scope>
    <source>
        <strain evidence="3">JCM 4816</strain>
    </source>
</reference>
<organism evidence="2 3">
    <name type="scientific">Streptomyces prasinosporus</name>
    <dbReference type="NCBI Taxonomy" id="68256"/>
    <lineage>
        <taxon>Bacteria</taxon>
        <taxon>Bacillati</taxon>
        <taxon>Actinomycetota</taxon>
        <taxon>Actinomycetes</taxon>
        <taxon>Kitasatosporales</taxon>
        <taxon>Streptomycetaceae</taxon>
        <taxon>Streptomyces</taxon>
        <taxon>Streptomyces albogriseolus group</taxon>
    </lineage>
</organism>
<dbReference type="EMBL" id="BAAAXF010000043">
    <property type="protein sequence ID" value="GAA3499182.1"/>
    <property type="molecule type" value="Genomic_DNA"/>
</dbReference>
<accession>A0ABP6TXI7</accession>
<dbReference type="RefSeq" id="WP_425588063.1">
    <property type="nucleotide sequence ID" value="NZ_BAAAXF010000043.1"/>
</dbReference>
<dbReference type="Proteomes" id="UP001501455">
    <property type="component" value="Unassembled WGS sequence"/>
</dbReference>
<evidence type="ECO:0000313" key="2">
    <source>
        <dbReference type="EMBL" id="GAA3499182.1"/>
    </source>
</evidence>
<proteinExistence type="predicted"/>
<comment type="caution">
    <text evidence="2">The sequence shown here is derived from an EMBL/GenBank/DDBJ whole genome shotgun (WGS) entry which is preliminary data.</text>
</comment>
<gene>
    <name evidence="2" type="ORF">GCM10019016_062860</name>
</gene>
<feature type="region of interest" description="Disordered" evidence="1">
    <location>
        <begin position="1"/>
        <end position="35"/>
    </location>
</feature>
<name>A0ABP6TXI7_9ACTN</name>
<keyword evidence="3" id="KW-1185">Reference proteome</keyword>
<feature type="region of interest" description="Disordered" evidence="1">
    <location>
        <begin position="186"/>
        <end position="210"/>
    </location>
</feature>
<evidence type="ECO:0000256" key="1">
    <source>
        <dbReference type="SAM" id="MobiDB-lite"/>
    </source>
</evidence>